<evidence type="ECO:0000313" key="4">
    <source>
        <dbReference type="Proteomes" id="UP000321062"/>
    </source>
</evidence>
<name>A0A5B9DR54_9HYPH</name>
<dbReference type="Gene3D" id="2.40.10.120">
    <property type="match status" value="1"/>
</dbReference>
<dbReference type="Gene3D" id="2.30.42.10">
    <property type="match status" value="1"/>
</dbReference>
<dbReference type="Proteomes" id="UP000321062">
    <property type="component" value="Chromosome"/>
</dbReference>
<dbReference type="RefSeq" id="WP_053167899.1">
    <property type="nucleotide sequence ID" value="NZ_BMFM01000001.1"/>
</dbReference>
<reference evidence="3 4" key="1">
    <citation type="journal article" date="2015" name="Int. J. Syst. Evol. Microbiol.">
        <title>Youhaiella tibetensis gen. nov., sp. nov., isolated from subsurface sediment.</title>
        <authorList>
            <person name="Wang Y.X."/>
            <person name="Huang F.Q."/>
            <person name="Nogi Y."/>
            <person name="Pang S.J."/>
            <person name="Wang P.K."/>
            <person name="Lv J."/>
        </authorList>
    </citation>
    <scope>NUCLEOTIDE SEQUENCE [LARGE SCALE GENOMIC DNA]</scope>
    <source>
        <strain evidence="4">fig4</strain>
    </source>
</reference>
<dbReference type="GO" id="GO:0004252">
    <property type="term" value="F:serine-type endopeptidase activity"/>
    <property type="evidence" value="ECO:0007669"/>
    <property type="project" value="InterPro"/>
</dbReference>
<dbReference type="InterPro" id="IPR051201">
    <property type="entry name" value="Chloro_Bact_Ser_Proteases"/>
</dbReference>
<dbReference type="EMBL" id="CP041690">
    <property type="protein sequence ID" value="QEE20928.1"/>
    <property type="molecule type" value="Genomic_DNA"/>
</dbReference>
<keyword evidence="2" id="KW-0378">Hydrolase</keyword>
<dbReference type="Pfam" id="PF13365">
    <property type="entry name" value="Trypsin_2"/>
    <property type="match status" value="1"/>
</dbReference>
<dbReference type="PRINTS" id="PR00834">
    <property type="entry name" value="PROTEASES2C"/>
</dbReference>
<dbReference type="SUPFAM" id="SSF50156">
    <property type="entry name" value="PDZ domain-like"/>
    <property type="match status" value="1"/>
</dbReference>
<protein>
    <submittedName>
        <fullName evidence="3">PDZ domain-containing protein</fullName>
    </submittedName>
</protein>
<dbReference type="GO" id="GO:0006508">
    <property type="term" value="P:proteolysis"/>
    <property type="evidence" value="ECO:0007669"/>
    <property type="project" value="UniProtKB-KW"/>
</dbReference>
<dbReference type="Pfam" id="PF13180">
    <property type="entry name" value="PDZ_2"/>
    <property type="match status" value="1"/>
</dbReference>
<evidence type="ECO:0000256" key="2">
    <source>
        <dbReference type="ARBA" id="ARBA00022801"/>
    </source>
</evidence>
<dbReference type="InterPro" id="IPR036034">
    <property type="entry name" value="PDZ_sf"/>
</dbReference>
<keyword evidence="1" id="KW-0645">Protease</keyword>
<dbReference type="PANTHER" id="PTHR43343">
    <property type="entry name" value="PEPTIDASE S12"/>
    <property type="match status" value="1"/>
</dbReference>
<dbReference type="AlphaFoldDB" id="A0A5B9DR54"/>
<accession>A0A5B9DR54</accession>
<dbReference type="InterPro" id="IPR009003">
    <property type="entry name" value="Peptidase_S1_PA"/>
</dbReference>
<keyword evidence="4" id="KW-1185">Reference proteome</keyword>
<dbReference type="PANTHER" id="PTHR43343:SF3">
    <property type="entry name" value="PROTEASE DO-LIKE 8, CHLOROPLASTIC"/>
    <property type="match status" value="1"/>
</dbReference>
<dbReference type="OrthoDB" id="7358927at2"/>
<dbReference type="SUPFAM" id="SSF50494">
    <property type="entry name" value="Trypsin-like serine proteases"/>
    <property type="match status" value="1"/>
</dbReference>
<gene>
    <name evidence="3" type="ORF">FNA67_12395</name>
</gene>
<evidence type="ECO:0000256" key="1">
    <source>
        <dbReference type="ARBA" id="ARBA00022670"/>
    </source>
</evidence>
<dbReference type="KEGG" id="yti:FNA67_12395"/>
<organism evidence="3 4">
    <name type="scientific">Paradevosia tibetensis</name>
    <dbReference type="NCBI Taxonomy" id="1447062"/>
    <lineage>
        <taxon>Bacteria</taxon>
        <taxon>Pseudomonadati</taxon>
        <taxon>Pseudomonadota</taxon>
        <taxon>Alphaproteobacteria</taxon>
        <taxon>Hyphomicrobiales</taxon>
        <taxon>Devosiaceae</taxon>
        <taxon>Paradevosia</taxon>
    </lineage>
</organism>
<proteinExistence type="predicted"/>
<dbReference type="SMART" id="SM00228">
    <property type="entry name" value="PDZ"/>
    <property type="match status" value="1"/>
</dbReference>
<dbReference type="InterPro" id="IPR001940">
    <property type="entry name" value="Peptidase_S1C"/>
</dbReference>
<dbReference type="PROSITE" id="PS50106">
    <property type="entry name" value="PDZ"/>
    <property type="match status" value="1"/>
</dbReference>
<dbReference type="InterPro" id="IPR001478">
    <property type="entry name" value="PDZ"/>
</dbReference>
<sequence>MRTKTLPILAGLTAAVMAGSAVSIVAAQSAISVPPPAAGTALPSLAPVVGEVLPSVVAIAVQGNMVQPVNQSGDNPLFQQFGLPNSGPPVKKQVQGEGSGVIVDANKGLIITNNHVVDFADKISVTLSDGRVLTGKVLGKDPATDIALVQVPADHLTAIKMATPESLRVGDYVVAVGNPFGLGETVTSGIVSALGRTGLGIEGYENFIQTDASINPGNSGGALVDMNGNLVGMNTAIVGPGGGSVGVGFAIPTQMIDQVVAQIEKYGDVERGQLGIQIQNLTPDLVTAMGLPDRQQGALVSDVGANSAAAGAGLAAGDIVTALNGKPIANSSELRTDIGLMRAGDKVDLTLLRGGKTIDTSVTLDKATA</sequence>
<evidence type="ECO:0000313" key="3">
    <source>
        <dbReference type="EMBL" id="QEE20928.1"/>
    </source>
</evidence>